<feature type="transmembrane region" description="Helical" evidence="1">
    <location>
        <begin position="67"/>
        <end position="85"/>
    </location>
</feature>
<keyword evidence="1" id="KW-0812">Transmembrane</keyword>
<keyword evidence="1" id="KW-0472">Membrane</keyword>
<keyword evidence="1" id="KW-1133">Transmembrane helix</keyword>
<protein>
    <submittedName>
        <fullName evidence="2">Uncharacterized protein</fullName>
    </submittedName>
</protein>
<organism evidence="2 3">
    <name type="scientific">Ruminiclostridium hungatei</name>
    <name type="common">Clostridium hungatei</name>
    <dbReference type="NCBI Taxonomy" id="48256"/>
    <lineage>
        <taxon>Bacteria</taxon>
        <taxon>Bacillati</taxon>
        <taxon>Bacillota</taxon>
        <taxon>Clostridia</taxon>
        <taxon>Eubacteriales</taxon>
        <taxon>Oscillospiraceae</taxon>
        <taxon>Ruminiclostridium</taxon>
    </lineage>
</organism>
<accession>A0A1V4SFF2</accession>
<reference evidence="2 3" key="1">
    <citation type="submission" date="2017-03" db="EMBL/GenBank/DDBJ databases">
        <title>Genome sequence of Clostridium hungatei DSM 14427.</title>
        <authorList>
            <person name="Poehlein A."/>
            <person name="Daniel R."/>
        </authorList>
    </citation>
    <scope>NUCLEOTIDE SEQUENCE [LARGE SCALE GENOMIC DNA]</scope>
    <source>
        <strain evidence="2 3">DSM 14427</strain>
    </source>
</reference>
<evidence type="ECO:0000256" key="1">
    <source>
        <dbReference type="SAM" id="Phobius"/>
    </source>
</evidence>
<feature type="transmembrane region" description="Helical" evidence="1">
    <location>
        <begin position="128"/>
        <end position="148"/>
    </location>
</feature>
<feature type="transmembrane region" description="Helical" evidence="1">
    <location>
        <begin position="97"/>
        <end position="116"/>
    </location>
</feature>
<evidence type="ECO:0000313" key="3">
    <source>
        <dbReference type="Proteomes" id="UP000191554"/>
    </source>
</evidence>
<feature type="transmembrane region" description="Helical" evidence="1">
    <location>
        <begin position="6"/>
        <end position="24"/>
    </location>
</feature>
<dbReference type="Proteomes" id="UP000191554">
    <property type="component" value="Unassembled WGS sequence"/>
</dbReference>
<name>A0A1V4SFF2_RUMHU</name>
<dbReference type="InterPro" id="IPR048147">
    <property type="entry name" value="CBO0543-like"/>
</dbReference>
<dbReference type="RefSeq" id="WP_080066563.1">
    <property type="nucleotide sequence ID" value="NZ_MZGX01000037.1"/>
</dbReference>
<evidence type="ECO:0000313" key="2">
    <source>
        <dbReference type="EMBL" id="OPX41997.1"/>
    </source>
</evidence>
<dbReference type="OrthoDB" id="2083084at2"/>
<proteinExistence type="predicted"/>
<dbReference type="AlphaFoldDB" id="A0A1V4SFF2"/>
<sequence length="157" mass="17912">MAVILYWGLLILCLGTLVGLLLLKKLSIVDFLVWLLAVALGSLTDGLMSDILGLYDYITDIHWLSNTYQLPYTFIAYPAVGIVYGKLIPRRGGVFKYCMYVLSWVVLFDLVEMLIVKPAGLILYHGWKIIPCSTPTYAITFVSILFLYRHMRRLISR</sequence>
<keyword evidence="3" id="KW-1185">Reference proteome</keyword>
<comment type="caution">
    <text evidence="2">The sequence shown here is derived from an EMBL/GenBank/DDBJ whole genome shotgun (WGS) entry which is preliminary data.</text>
</comment>
<feature type="transmembrane region" description="Helical" evidence="1">
    <location>
        <begin position="31"/>
        <end position="55"/>
    </location>
</feature>
<dbReference type="NCBIfam" id="NF041644">
    <property type="entry name" value="CBO0543_fam"/>
    <property type="match status" value="1"/>
</dbReference>
<dbReference type="EMBL" id="MZGX01000037">
    <property type="protein sequence ID" value="OPX41997.1"/>
    <property type="molecule type" value="Genomic_DNA"/>
</dbReference>
<gene>
    <name evidence="2" type="ORF">CLHUN_41120</name>
</gene>